<name>A0ABU0T3J0_9ACTN</name>
<organism evidence="2 3">
    <name type="scientific">Streptomyces umbrinus</name>
    <dbReference type="NCBI Taxonomy" id="67370"/>
    <lineage>
        <taxon>Bacteria</taxon>
        <taxon>Bacillati</taxon>
        <taxon>Actinomycetota</taxon>
        <taxon>Actinomycetes</taxon>
        <taxon>Kitasatosporales</taxon>
        <taxon>Streptomycetaceae</taxon>
        <taxon>Streptomyces</taxon>
        <taxon>Streptomyces phaeochromogenes group</taxon>
    </lineage>
</organism>
<reference evidence="2 3" key="1">
    <citation type="submission" date="2023-07" db="EMBL/GenBank/DDBJ databases">
        <title>Comparative genomics of wheat-associated soil bacteria to identify genetic determinants of phenazine resistance.</title>
        <authorList>
            <person name="Mouncey N."/>
        </authorList>
    </citation>
    <scope>NUCLEOTIDE SEQUENCE [LARGE SCALE GENOMIC DNA]</scope>
    <source>
        <strain evidence="2 3">V2I4</strain>
    </source>
</reference>
<evidence type="ECO:0000256" key="1">
    <source>
        <dbReference type="SAM" id="MobiDB-lite"/>
    </source>
</evidence>
<evidence type="ECO:0000313" key="2">
    <source>
        <dbReference type="EMBL" id="MDQ1030355.1"/>
    </source>
</evidence>
<dbReference type="Proteomes" id="UP001230328">
    <property type="component" value="Unassembled WGS sequence"/>
</dbReference>
<accession>A0ABU0T3J0</accession>
<feature type="region of interest" description="Disordered" evidence="1">
    <location>
        <begin position="1"/>
        <end position="30"/>
    </location>
</feature>
<evidence type="ECO:0000313" key="3">
    <source>
        <dbReference type="Proteomes" id="UP001230328"/>
    </source>
</evidence>
<dbReference type="EMBL" id="JAUSZI010000002">
    <property type="protein sequence ID" value="MDQ1030355.1"/>
    <property type="molecule type" value="Genomic_DNA"/>
</dbReference>
<proteinExistence type="predicted"/>
<comment type="caution">
    <text evidence="2">The sequence shown here is derived from an EMBL/GenBank/DDBJ whole genome shotgun (WGS) entry which is preliminary data.</text>
</comment>
<protein>
    <submittedName>
        <fullName evidence="2">Alkaline shock family protein YloU</fullName>
    </submittedName>
</protein>
<gene>
    <name evidence="2" type="ORF">QF035_007937</name>
</gene>
<keyword evidence="3" id="KW-1185">Reference proteome</keyword>
<sequence length="142" mass="14761">MTRVSGESTAAGEAGEPAGSRAVIRPSSPGRTVAAADRGALRIADRVVAKIAARAAREALDVLPPDAGPPHATVIVHHEVARVRVSLELDYPSDIGGQCAAVRHQVVQRVEALAGMEVPEVAVQVERLHSAQTRGAAQGRTQ</sequence>